<keyword evidence="4" id="KW-1185">Reference proteome</keyword>
<dbReference type="Gene3D" id="3.60.21.10">
    <property type="match status" value="1"/>
</dbReference>
<dbReference type="Proteomes" id="UP001236723">
    <property type="component" value="Unassembled WGS sequence"/>
</dbReference>
<proteinExistence type="inferred from homology"/>
<dbReference type="PANTHER" id="PTHR42850">
    <property type="entry name" value="METALLOPHOSPHOESTERASE"/>
    <property type="match status" value="1"/>
</dbReference>
<dbReference type="SUPFAM" id="SSF56300">
    <property type="entry name" value="Metallo-dependent phosphatases"/>
    <property type="match status" value="1"/>
</dbReference>
<evidence type="ECO:0000259" key="2">
    <source>
        <dbReference type="Pfam" id="PF12850"/>
    </source>
</evidence>
<organism evidence="3 4">
    <name type="scientific">Alkalibacillus filiformis</name>
    <dbReference type="NCBI Taxonomy" id="200990"/>
    <lineage>
        <taxon>Bacteria</taxon>
        <taxon>Bacillati</taxon>
        <taxon>Bacillota</taxon>
        <taxon>Bacilli</taxon>
        <taxon>Bacillales</taxon>
        <taxon>Bacillaceae</taxon>
        <taxon>Alkalibacillus</taxon>
    </lineage>
</organism>
<dbReference type="EMBL" id="JAUSUP010000002">
    <property type="protein sequence ID" value="MDQ0351453.1"/>
    <property type="molecule type" value="Genomic_DNA"/>
</dbReference>
<evidence type="ECO:0000313" key="4">
    <source>
        <dbReference type="Proteomes" id="UP001236723"/>
    </source>
</evidence>
<name>A0ABU0DSM8_9BACI</name>
<sequence length="255" mass="29142">MSLVDGNEEGDYLSYKIAVLADIHGNHEALKSVLKHIDGTGDVEHIYCLGDLIGVGYQTNEVLDKLFSRNDISFVRGNHDQDVLSIIDGEKPNSKGEEREHHHWIASNLNPSFIPKLRSIPYTLRRQINGVSFLFLHYHMKKEPQFLPVNYDPSIDELEKLYHHEQSKVVCFGHHHVVHHFKNDHQLFINPGALGCSHNPTAQYATITVGDKGNINTSFFEVPYDPTDFLQGYEQLQVPARDFILTNFYGNQHIK</sequence>
<reference evidence="3 4" key="1">
    <citation type="submission" date="2023-07" db="EMBL/GenBank/DDBJ databases">
        <title>Genomic Encyclopedia of Type Strains, Phase IV (KMG-IV): sequencing the most valuable type-strain genomes for metagenomic binning, comparative biology and taxonomic classification.</title>
        <authorList>
            <person name="Goeker M."/>
        </authorList>
    </citation>
    <scope>NUCLEOTIDE SEQUENCE [LARGE SCALE GENOMIC DNA]</scope>
    <source>
        <strain evidence="3 4">DSM 15448</strain>
    </source>
</reference>
<dbReference type="Pfam" id="PF12850">
    <property type="entry name" value="Metallophos_2"/>
    <property type="match status" value="1"/>
</dbReference>
<dbReference type="InterPro" id="IPR011152">
    <property type="entry name" value="Pesterase_MJ0912"/>
</dbReference>
<dbReference type="InterPro" id="IPR029052">
    <property type="entry name" value="Metallo-depent_PP-like"/>
</dbReference>
<protein>
    <submittedName>
        <fullName evidence="3">Phosphoesterase</fullName>
    </submittedName>
</protein>
<evidence type="ECO:0000256" key="1">
    <source>
        <dbReference type="ARBA" id="ARBA00008950"/>
    </source>
</evidence>
<dbReference type="PIRSF" id="PIRSF000883">
    <property type="entry name" value="Pesterase_MJ0912"/>
    <property type="match status" value="1"/>
</dbReference>
<accession>A0ABU0DSM8</accession>
<gene>
    <name evidence="3" type="ORF">J2R98_001267</name>
</gene>
<dbReference type="InterPro" id="IPR050126">
    <property type="entry name" value="Ap4A_hydrolase"/>
</dbReference>
<comment type="similarity">
    <text evidence="1">Belongs to the metallophosphoesterase superfamily. YfcE family.</text>
</comment>
<comment type="caution">
    <text evidence="3">The sequence shown here is derived from an EMBL/GenBank/DDBJ whole genome shotgun (WGS) entry which is preliminary data.</text>
</comment>
<evidence type="ECO:0000313" key="3">
    <source>
        <dbReference type="EMBL" id="MDQ0351453.1"/>
    </source>
</evidence>
<dbReference type="InterPro" id="IPR024654">
    <property type="entry name" value="Calcineurin-like_PHP_lpxH"/>
</dbReference>
<dbReference type="PANTHER" id="PTHR42850:SF2">
    <property type="entry name" value="BLL5683 PROTEIN"/>
    <property type="match status" value="1"/>
</dbReference>
<feature type="domain" description="Calcineurin-like phosphoesterase" evidence="2">
    <location>
        <begin position="16"/>
        <end position="211"/>
    </location>
</feature>